<dbReference type="EMBL" id="OIVN01004513">
    <property type="protein sequence ID" value="SPD17841.1"/>
    <property type="molecule type" value="Genomic_DNA"/>
</dbReference>
<name>A0A2N9I1V7_FAGSY</name>
<comment type="subcellular location">
    <subcellularLocation>
        <location evidence="1">Nucleus</location>
    </subcellularLocation>
</comment>
<evidence type="ECO:0000256" key="2">
    <source>
        <dbReference type="ARBA" id="ARBA00023015"/>
    </source>
</evidence>
<evidence type="ECO:0000256" key="1">
    <source>
        <dbReference type="ARBA" id="ARBA00004123"/>
    </source>
</evidence>
<dbReference type="SUPFAM" id="SSF54171">
    <property type="entry name" value="DNA-binding domain"/>
    <property type="match status" value="1"/>
</dbReference>
<evidence type="ECO:0000313" key="7">
    <source>
        <dbReference type="EMBL" id="SPD17841.1"/>
    </source>
</evidence>
<feature type="region of interest" description="Disordered" evidence="6">
    <location>
        <begin position="328"/>
        <end position="378"/>
    </location>
</feature>
<evidence type="ECO:0000256" key="4">
    <source>
        <dbReference type="ARBA" id="ARBA00023163"/>
    </source>
</evidence>
<protein>
    <submittedName>
        <fullName evidence="7">Uncharacterized protein</fullName>
    </submittedName>
</protein>
<keyword evidence="2" id="KW-0805">Transcription regulation</keyword>
<feature type="compositionally biased region" description="Basic and acidic residues" evidence="6">
    <location>
        <begin position="341"/>
        <end position="352"/>
    </location>
</feature>
<evidence type="ECO:0000256" key="6">
    <source>
        <dbReference type="SAM" id="MobiDB-lite"/>
    </source>
</evidence>
<dbReference type="GO" id="GO:0003677">
    <property type="term" value="F:DNA binding"/>
    <property type="evidence" value="ECO:0007669"/>
    <property type="project" value="UniProtKB-KW"/>
</dbReference>
<dbReference type="GO" id="GO:0005634">
    <property type="term" value="C:nucleus"/>
    <property type="evidence" value="ECO:0007669"/>
    <property type="project" value="UniProtKB-SubCell"/>
</dbReference>
<keyword evidence="5" id="KW-0539">Nucleus</keyword>
<organism evidence="7">
    <name type="scientific">Fagus sylvatica</name>
    <name type="common">Beechnut</name>
    <dbReference type="NCBI Taxonomy" id="28930"/>
    <lineage>
        <taxon>Eukaryota</taxon>
        <taxon>Viridiplantae</taxon>
        <taxon>Streptophyta</taxon>
        <taxon>Embryophyta</taxon>
        <taxon>Tracheophyta</taxon>
        <taxon>Spermatophyta</taxon>
        <taxon>Magnoliopsida</taxon>
        <taxon>eudicotyledons</taxon>
        <taxon>Gunneridae</taxon>
        <taxon>Pentapetalae</taxon>
        <taxon>rosids</taxon>
        <taxon>fabids</taxon>
        <taxon>Fagales</taxon>
        <taxon>Fagaceae</taxon>
        <taxon>Fagus</taxon>
    </lineage>
</organism>
<feature type="compositionally biased region" description="Polar residues" evidence="6">
    <location>
        <begin position="359"/>
        <end position="378"/>
    </location>
</feature>
<dbReference type="AlphaFoldDB" id="A0A2N9I1V7"/>
<feature type="region of interest" description="Disordered" evidence="6">
    <location>
        <begin position="207"/>
        <end position="258"/>
    </location>
</feature>
<evidence type="ECO:0000256" key="3">
    <source>
        <dbReference type="ARBA" id="ARBA00023125"/>
    </source>
</evidence>
<evidence type="ECO:0000256" key="5">
    <source>
        <dbReference type="ARBA" id="ARBA00023242"/>
    </source>
</evidence>
<dbReference type="InterPro" id="IPR016177">
    <property type="entry name" value="DNA-bd_dom_sf"/>
</dbReference>
<reference evidence="7" key="1">
    <citation type="submission" date="2018-02" db="EMBL/GenBank/DDBJ databases">
        <authorList>
            <person name="Cohen D.B."/>
            <person name="Kent A.D."/>
        </authorList>
    </citation>
    <scope>NUCLEOTIDE SEQUENCE</scope>
</reference>
<proteinExistence type="predicted"/>
<keyword evidence="4" id="KW-0804">Transcription</keyword>
<dbReference type="Gene3D" id="3.30.890.10">
    <property type="entry name" value="Methyl-cpg-binding Protein 2, Chain A"/>
    <property type="match status" value="1"/>
</dbReference>
<gene>
    <name evidence="7" type="ORF">FSB_LOCUS45723</name>
</gene>
<sequence>MSLSQKSTELENITGWEIQPYVPKPVVDFCQDDGLHTKLYKALRKMITRSTALLRQLPVGQNEHGTTNGAVEAVPISFKVPEDCENNVTVNTGPLQKRERTSTSLVGEISVSFKLPDDCAINAQEVDKMRFPVPQDGDPKDFNTQNVHQFSFSERLEGWKITRRKRNTGRFDVYYHHEKSCRVFRSTVEVVNFLLYEVYPDKLQKEKKVGESEVDNSAPKSEHKRGILKRKQTSPILSESSSKSKKKMRFSSDIGEKNKTKTVKEKTMKETVEEFLDAAYKNISKSSMDYGCEQKEYTGFSSVTEEKITREMVEEFLDTAYKNLLNHFNEEENVPNGNGKETVEEPKDEGKSKVAISPDSASANPIQEQENPAKMQTNPVEVNNNPAQVEDNTAGTSSTSAYNEQLDLINHIPYYADVVFFLYKEGQNNGEI</sequence>
<accession>A0A2N9I1V7</accession>
<keyword evidence="3" id="KW-0238">DNA-binding</keyword>